<evidence type="ECO:0000313" key="1">
    <source>
        <dbReference type="Ensembl" id="ENSSANP00000084016.1"/>
    </source>
</evidence>
<accession>A0A671RKY6</accession>
<dbReference type="Proteomes" id="UP000472260">
    <property type="component" value="Unassembled WGS sequence"/>
</dbReference>
<dbReference type="Ensembl" id="ENSSANT00000089297.1">
    <property type="protein sequence ID" value="ENSSANP00000084016.1"/>
    <property type="gene ID" value="ENSSANG00000041707.1"/>
</dbReference>
<name>A0A671RKY6_9TELE</name>
<keyword evidence="2" id="KW-1185">Reference proteome</keyword>
<reference evidence="1" key="2">
    <citation type="submission" date="2025-09" db="UniProtKB">
        <authorList>
            <consortium name="Ensembl"/>
        </authorList>
    </citation>
    <scope>IDENTIFICATION</scope>
</reference>
<protein>
    <submittedName>
        <fullName evidence="1">Uncharacterized protein</fullName>
    </submittedName>
</protein>
<reference evidence="1" key="1">
    <citation type="submission" date="2025-08" db="UniProtKB">
        <authorList>
            <consortium name="Ensembl"/>
        </authorList>
    </citation>
    <scope>IDENTIFICATION</scope>
</reference>
<evidence type="ECO:0000313" key="2">
    <source>
        <dbReference type="Proteomes" id="UP000472260"/>
    </source>
</evidence>
<dbReference type="AlphaFoldDB" id="A0A671RKY6"/>
<sequence>MAERGVRSAKHLLEKCARDGSDVYAALLNLRNTPRDGLPSPAQRLLSRRTRSLIPLVPSQLTPRVESNVQAALFWRSSLQRNLQNVFLPLFLYSFDFKAWGIHSVGE</sequence>
<proteinExistence type="predicted"/>
<organism evidence="1 2">
    <name type="scientific">Sinocyclocheilus anshuiensis</name>
    <dbReference type="NCBI Taxonomy" id="1608454"/>
    <lineage>
        <taxon>Eukaryota</taxon>
        <taxon>Metazoa</taxon>
        <taxon>Chordata</taxon>
        <taxon>Craniata</taxon>
        <taxon>Vertebrata</taxon>
        <taxon>Euteleostomi</taxon>
        <taxon>Actinopterygii</taxon>
        <taxon>Neopterygii</taxon>
        <taxon>Teleostei</taxon>
        <taxon>Ostariophysi</taxon>
        <taxon>Cypriniformes</taxon>
        <taxon>Cyprinidae</taxon>
        <taxon>Cyprininae</taxon>
        <taxon>Sinocyclocheilus</taxon>
    </lineage>
</organism>